<keyword evidence="7 19" id="KW-0732">Signal</keyword>
<keyword evidence="13 18" id="KW-0472">Membrane</keyword>
<dbReference type="FunFam" id="3.80.10.10:FF:000129">
    <property type="entry name" value="Leucine-rich repeat receptor-like kinase"/>
    <property type="match status" value="1"/>
</dbReference>
<proteinExistence type="inferred from homology"/>
<feature type="region of interest" description="Disordered" evidence="17">
    <location>
        <begin position="463"/>
        <end position="512"/>
    </location>
</feature>
<accession>A0A8T2QQY8</accession>
<evidence type="ECO:0000256" key="18">
    <source>
        <dbReference type="SAM" id="Phobius"/>
    </source>
</evidence>
<keyword evidence="11 16" id="KW-0067">ATP-binding</keyword>
<evidence type="ECO:0000313" key="22">
    <source>
        <dbReference type="Proteomes" id="UP000825935"/>
    </source>
</evidence>
<evidence type="ECO:0000256" key="11">
    <source>
        <dbReference type="ARBA" id="ARBA00022840"/>
    </source>
</evidence>
<keyword evidence="15" id="KW-0325">Glycoprotein</keyword>
<keyword evidence="4" id="KW-0433">Leucine-rich repeat</keyword>
<evidence type="ECO:0000256" key="10">
    <source>
        <dbReference type="ARBA" id="ARBA00022777"/>
    </source>
</evidence>
<dbReference type="FunFam" id="3.80.10.10:FF:000190">
    <property type="entry name" value="Receptor-like kinase TMK4"/>
    <property type="match status" value="1"/>
</dbReference>
<dbReference type="Pfam" id="PF07714">
    <property type="entry name" value="PK_Tyr_Ser-Thr"/>
    <property type="match status" value="1"/>
</dbReference>
<dbReference type="SUPFAM" id="SSF52058">
    <property type="entry name" value="L domain-like"/>
    <property type="match status" value="1"/>
</dbReference>
<dbReference type="PROSITE" id="PS00108">
    <property type="entry name" value="PROTEIN_KINASE_ST"/>
    <property type="match status" value="1"/>
</dbReference>
<evidence type="ECO:0000256" key="1">
    <source>
        <dbReference type="ARBA" id="ARBA00004167"/>
    </source>
</evidence>
<keyword evidence="14" id="KW-0675">Receptor</keyword>
<dbReference type="Gene3D" id="3.30.200.20">
    <property type="entry name" value="Phosphorylase Kinase, domain 1"/>
    <property type="match status" value="1"/>
</dbReference>
<organism evidence="21 22">
    <name type="scientific">Ceratopteris richardii</name>
    <name type="common">Triangle waterfern</name>
    <dbReference type="NCBI Taxonomy" id="49495"/>
    <lineage>
        <taxon>Eukaryota</taxon>
        <taxon>Viridiplantae</taxon>
        <taxon>Streptophyta</taxon>
        <taxon>Embryophyta</taxon>
        <taxon>Tracheophyta</taxon>
        <taxon>Polypodiopsida</taxon>
        <taxon>Polypodiidae</taxon>
        <taxon>Polypodiales</taxon>
        <taxon>Pteridineae</taxon>
        <taxon>Pteridaceae</taxon>
        <taxon>Parkerioideae</taxon>
        <taxon>Ceratopteris</taxon>
    </lineage>
</organism>
<evidence type="ECO:0000256" key="12">
    <source>
        <dbReference type="ARBA" id="ARBA00022989"/>
    </source>
</evidence>
<evidence type="ECO:0000256" key="5">
    <source>
        <dbReference type="ARBA" id="ARBA00022679"/>
    </source>
</evidence>
<feature type="transmembrane region" description="Helical" evidence="18">
    <location>
        <begin position="516"/>
        <end position="539"/>
    </location>
</feature>
<evidence type="ECO:0000256" key="3">
    <source>
        <dbReference type="ARBA" id="ARBA00022527"/>
    </source>
</evidence>
<dbReference type="SUPFAM" id="SSF56112">
    <property type="entry name" value="Protein kinase-like (PK-like)"/>
    <property type="match status" value="1"/>
</dbReference>
<evidence type="ECO:0000259" key="20">
    <source>
        <dbReference type="PROSITE" id="PS50011"/>
    </source>
</evidence>
<dbReference type="InterPro" id="IPR001611">
    <property type="entry name" value="Leu-rich_rpt"/>
</dbReference>
<evidence type="ECO:0000256" key="15">
    <source>
        <dbReference type="ARBA" id="ARBA00023180"/>
    </source>
</evidence>
<dbReference type="PROSITE" id="PS00107">
    <property type="entry name" value="PROTEIN_KINASE_ATP"/>
    <property type="match status" value="1"/>
</dbReference>
<evidence type="ECO:0000256" key="14">
    <source>
        <dbReference type="ARBA" id="ARBA00023170"/>
    </source>
</evidence>
<name>A0A8T2QQY8_CERRI</name>
<evidence type="ECO:0000256" key="2">
    <source>
        <dbReference type="ARBA" id="ARBA00008684"/>
    </source>
</evidence>
<dbReference type="Pfam" id="PF00560">
    <property type="entry name" value="LRR_1"/>
    <property type="match status" value="5"/>
</dbReference>
<dbReference type="InterPro" id="IPR017441">
    <property type="entry name" value="Protein_kinase_ATP_BS"/>
</dbReference>
<dbReference type="Pfam" id="PF08263">
    <property type="entry name" value="LRRNT_2"/>
    <property type="match status" value="2"/>
</dbReference>
<evidence type="ECO:0000256" key="6">
    <source>
        <dbReference type="ARBA" id="ARBA00022692"/>
    </source>
</evidence>
<keyword evidence="12 18" id="KW-1133">Transmembrane helix</keyword>
<dbReference type="PROSITE" id="PS50011">
    <property type="entry name" value="PROTEIN_KINASE_DOM"/>
    <property type="match status" value="1"/>
</dbReference>
<dbReference type="EMBL" id="CM035437">
    <property type="protein sequence ID" value="KAH7286376.1"/>
    <property type="molecule type" value="Genomic_DNA"/>
</dbReference>
<feature type="region of interest" description="Disordered" evidence="17">
    <location>
        <begin position="944"/>
        <end position="967"/>
    </location>
</feature>
<keyword evidence="3" id="KW-0723">Serine/threonine-protein kinase</keyword>
<evidence type="ECO:0000256" key="7">
    <source>
        <dbReference type="ARBA" id="ARBA00022729"/>
    </source>
</evidence>
<gene>
    <name evidence="21" type="ORF">KP509_32G004700</name>
</gene>
<dbReference type="GO" id="GO:0016020">
    <property type="term" value="C:membrane"/>
    <property type="evidence" value="ECO:0007669"/>
    <property type="project" value="UniProtKB-SubCell"/>
</dbReference>
<feature type="domain" description="Protein kinase" evidence="20">
    <location>
        <begin position="616"/>
        <end position="896"/>
    </location>
</feature>
<dbReference type="InterPro" id="IPR000719">
    <property type="entry name" value="Prot_kinase_dom"/>
</dbReference>
<dbReference type="OrthoDB" id="1607253at2759"/>
<dbReference type="SMART" id="SM00220">
    <property type="entry name" value="S_TKc"/>
    <property type="match status" value="1"/>
</dbReference>
<comment type="caution">
    <text evidence="21">The sequence shown here is derived from an EMBL/GenBank/DDBJ whole genome shotgun (WGS) entry which is preliminary data.</text>
</comment>
<dbReference type="InterPro" id="IPR011009">
    <property type="entry name" value="Kinase-like_dom_sf"/>
</dbReference>
<dbReference type="GO" id="GO:0004674">
    <property type="term" value="F:protein serine/threonine kinase activity"/>
    <property type="evidence" value="ECO:0007669"/>
    <property type="project" value="UniProtKB-KW"/>
</dbReference>
<dbReference type="GO" id="GO:0005524">
    <property type="term" value="F:ATP binding"/>
    <property type="evidence" value="ECO:0007669"/>
    <property type="project" value="UniProtKB-UniRule"/>
</dbReference>
<dbReference type="InterPro" id="IPR032675">
    <property type="entry name" value="LRR_dom_sf"/>
</dbReference>
<dbReference type="Gene3D" id="1.10.510.10">
    <property type="entry name" value="Transferase(Phosphotransferase) domain 1"/>
    <property type="match status" value="1"/>
</dbReference>
<dbReference type="FunFam" id="3.30.200.20:FF:000226">
    <property type="entry name" value="receptor protein kinase TMK1"/>
    <property type="match status" value="1"/>
</dbReference>
<comment type="subcellular location">
    <subcellularLocation>
        <location evidence="1">Membrane</location>
        <topology evidence="1">Single-pass membrane protein</topology>
    </subcellularLocation>
</comment>
<feature type="signal peptide" evidence="19">
    <location>
        <begin position="1"/>
        <end position="28"/>
    </location>
</feature>
<keyword evidence="9 16" id="KW-0547">Nucleotide-binding</keyword>
<dbReference type="InterPro" id="IPR052422">
    <property type="entry name" value="Auxin_Ser/Thr_Kinase"/>
</dbReference>
<dbReference type="EMBL" id="CM035437">
    <property type="protein sequence ID" value="KAH7286377.1"/>
    <property type="molecule type" value="Genomic_DNA"/>
</dbReference>
<sequence length="967" mass="104408">MPSLCPCPWQNTFPLVLSLCFFLHFCSMKVISVTDPTDKLVLQSFLESVTNPTKLSGWGNGDPCEGWENVICTGTGTRVTQLQLKGLGLEGRLPANFNQLSSLEQIALQGNFLSGPLPSFSGLSMLTTAYLGSQNFNSIPSDFFKGLKSLQILTLEHNPINSSEGWSIPADITEASGLTTLVLSNTSLSGPIPEFFGSFTNLNELRISYNRFVGGIPSSFRNLSQLSIFKLNNNAASLSGPIDVVVSMASLKVLWLHVNQFSGPIPSGVGSLLSLEDCRLNDNQLVGIVPATFSTSESLKTLYLQGNQLLGPIPKLSIGNDNFTYDGNKFCQSEVGVACTPEVSSIISFLGDLNYPSSLVTSWDGQTLCGSTRQALRGVTCDANGMVISINLANNQLSGLISPALANLSSLTALILNDNNLTGTIPESLTTLKFLRKIDVRNNNLYGPVPSFGTQVLVNISGNPNIGETAPDPSPSQENSPNSSNDQTRNIVPSSNSSSGSSPSDTPASKNSSSPLAAIVSAVIAVLVVAVIAIAFVFYKRRKRKFFRVQSPNTALLRAPGSGDEGDIVKVTVNKIDPSIENGIHHTCNGAQNMQLFEAGNLLISIQLLRSVTNDFSQENVLGEGGFGVVYKGELEDGTVIAVKRMLSSMVSGKGLQEFQSEIAVLTKLRHRHLVALLGYCMEGNERLLVYEYMPLGTLSQHLFDWRKLELSPLSWERRLSIALDVARGVEYLHGLAHESFIHRDLKPSNILLGDGFRAKVSDFGLVKHAPKGDKHSVETRLAGTFGYLAPEYAVTGRVTTKSDVFSFGVILMELLTGRKALDESQPEESMHLVTWFRRRLGNEGTLFESIDSAIAVNDGTSQSILVVAELAGHCTVREAYNRPDMGHVVNVLAGLVEQWKPSDVAEEEEGIDMHMTLPQVLKKWQISEGLSMSSDLMSAGTSVTSVSSLPSRPSGLAQTFTSMDGR</sequence>
<reference evidence="21" key="1">
    <citation type="submission" date="2021-08" db="EMBL/GenBank/DDBJ databases">
        <title>WGS assembly of Ceratopteris richardii.</title>
        <authorList>
            <person name="Marchant D.B."/>
            <person name="Chen G."/>
            <person name="Jenkins J."/>
            <person name="Shu S."/>
            <person name="Leebens-Mack J."/>
            <person name="Grimwood J."/>
            <person name="Schmutz J."/>
            <person name="Soltis P."/>
            <person name="Soltis D."/>
            <person name="Chen Z.-H."/>
        </authorList>
    </citation>
    <scope>NUCLEOTIDE SEQUENCE</scope>
    <source>
        <strain evidence="21">Whitten #5841</strain>
        <tissue evidence="21">Leaf</tissue>
    </source>
</reference>
<keyword evidence="5" id="KW-0808">Transferase</keyword>
<dbReference type="AlphaFoldDB" id="A0A8T2QQY8"/>
<evidence type="ECO:0000256" key="9">
    <source>
        <dbReference type="ARBA" id="ARBA00022741"/>
    </source>
</evidence>
<keyword evidence="8" id="KW-0677">Repeat</keyword>
<dbReference type="InterPro" id="IPR001245">
    <property type="entry name" value="Ser-Thr/Tyr_kinase_cat_dom"/>
</dbReference>
<evidence type="ECO:0000256" key="16">
    <source>
        <dbReference type="PROSITE-ProRule" id="PRU10141"/>
    </source>
</evidence>
<dbReference type="PANTHER" id="PTHR47986">
    <property type="entry name" value="OSJNBA0070M12.3 PROTEIN"/>
    <property type="match status" value="1"/>
</dbReference>
<evidence type="ECO:0000256" key="17">
    <source>
        <dbReference type="SAM" id="MobiDB-lite"/>
    </source>
</evidence>
<dbReference type="CDD" id="cd14066">
    <property type="entry name" value="STKc_IRAK"/>
    <property type="match status" value="1"/>
</dbReference>
<feature type="binding site" evidence="16">
    <location>
        <position position="644"/>
    </location>
    <ligand>
        <name>ATP</name>
        <dbReference type="ChEBI" id="CHEBI:30616"/>
    </ligand>
</feature>
<dbReference type="Gene3D" id="3.80.10.10">
    <property type="entry name" value="Ribonuclease Inhibitor"/>
    <property type="match status" value="2"/>
</dbReference>
<evidence type="ECO:0000256" key="4">
    <source>
        <dbReference type="ARBA" id="ARBA00022614"/>
    </source>
</evidence>
<protein>
    <recommendedName>
        <fullName evidence="20">Protein kinase domain-containing protein</fullName>
    </recommendedName>
</protein>
<feature type="chain" id="PRO_5036435665" description="Protein kinase domain-containing protein" evidence="19">
    <location>
        <begin position="29"/>
        <end position="967"/>
    </location>
</feature>
<keyword evidence="6 18" id="KW-0812">Transmembrane</keyword>
<keyword evidence="22" id="KW-1185">Reference proteome</keyword>
<evidence type="ECO:0000256" key="13">
    <source>
        <dbReference type="ARBA" id="ARBA00023136"/>
    </source>
</evidence>
<evidence type="ECO:0000256" key="19">
    <source>
        <dbReference type="SAM" id="SignalP"/>
    </source>
</evidence>
<dbReference type="FunFam" id="1.10.510.10:FF:000095">
    <property type="entry name" value="protein STRUBBELIG-RECEPTOR FAMILY 8"/>
    <property type="match status" value="1"/>
</dbReference>
<dbReference type="InterPro" id="IPR013210">
    <property type="entry name" value="LRR_N_plant-typ"/>
</dbReference>
<dbReference type="OMA" id="WVVCDRT"/>
<dbReference type="PANTHER" id="PTHR47986:SF1">
    <property type="entry name" value="OS04G0685900 PROTEIN"/>
    <property type="match status" value="1"/>
</dbReference>
<dbReference type="InterPro" id="IPR008271">
    <property type="entry name" value="Ser/Thr_kinase_AS"/>
</dbReference>
<keyword evidence="10" id="KW-0418">Kinase</keyword>
<evidence type="ECO:0000313" key="21">
    <source>
        <dbReference type="EMBL" id="KAH7286377.1"/>
    </source>
</evidence>
<dbReference type="Proteomes" id="UP000825935">
    <property type="component" value="Chromosome 32"/>
</dbReference>
<evidence type="ECO:0000256" key="8">
    <source>
        <dbReference type="ARBA" id="ARBA00022737"/>
    </source>
</evidence>
<feature type="compositionally biased region" description="Low complexity" evidence="17">
    <location>
        <begin position="475"/>
        <end position="512"/>
    </location>
</feature>
<comment type="similarity">
    <text evidence="2">Belongs to the protein kinase superfamily. Ser/Thr protein kinase family.</text>
</comment>